<accession>A0A261S5B9</accession>
<feature type="compositionally biased region" description="Low complexity" evidence="1">
    <location>
        <begin position="287"/>
        <end position="321"/>
    </location>
</feature>
<dbReference type="AlphaFoldDB" id="A0A261S5B9"/>
<evidence type="ECO:0008006" key="5">
    <source>
        <dbReference type="Google" id="ProtNLM"/>
    </source>
</evidence>
<evidence type="ECO:0000313" key="4">
    <source>
        <dbReference type="Proteomes" id="UP000216020"/>
    </source>
</evidence>
<keyword evidence="2" id="KW-1133">Transmembrane helix</keyword>
<feature type="compositionally biased region" description="Polar residues" evidence="1">
    <location>
        <begin position="243"/>
        <end position="256"/>
    </location>
</feature>
<keyword evidence="2" id="KW-0472">Membrane</keyword>
<evidence type="ECO:0000256" key="2">
    <source>
        <dbReference type="SAM" id="Phobius"/>
    </source>
</evidence>
<organism evidence="3 4">
    <name type="scientific">Bordetella genomosp. 10</name>
    <dbReference type="NCBI Taxonomy" id="1416804"/>
    <lineage>
        <taxon>Bacteria</taxon>
        <taxon>Pseudomonadati</taxon>
        <taxon>Pseudomonadota</taxon>
        <taxon>Betaproteobacteria</taxon>
        <taxon>Burkholderiales</taxon>
        <taxon>Alcaligenaceae</taxon>
        <taxon>Bordetella</taxon>
    </lineage>
</organism>
<evidence type="ECO:0000256" key="1">
    <source>
        <dbReference type="SAM" id="MobiDB-lite"/>
    </source>
</evidence>
<feature type="region of interest" description="Disordered" evidence="1">
    <location>
        <begin position="240"/>
        <end position="471"/>
    </location>
</feature>
<feature type="compositionally biased region" description="Low complexity" evidence="1">
    <location>
        <begin position="440"/>
        <end position="471"/>
    </location>
</feature>
<feature type="compositionally biased region" description="Gly residues" evidence="1">
    <location>
        <begin position="394"/>
        <end position="420"/>
    </location>
</feature>
<evidence type="ECO:0000313" key="3">
    <source>
        <dbReference type="EMBL" id="OZI32162.1"/>
    </source>
</evidence>
<keyword evidence="4" id="KW-1185">Reference proteome</keyword>
<dbReference type="Gene3D" id="1.10.510.10">
    <property type="entry name" value="Transferase(Phosphotransferase) domain 1"/>
    <property type="match status" value="1"/>
</dbReference>
<sequence length="539" mass="52797">MDAIAATAAGGVPQSRILRILTDLEAPLAALHEQGQMHGALSPSAIGLDVNGKAHLMPGPAADAERQGDGPEEPRAGYAAFEQYADDALLPRGPWTDIYGLSAVACQLITGAPPPDAESRRDHDDYVPLAQRMPEGYDMAFLAAVDAGLAMAAAYRPNSMAAYLARFGGMEPAPAMPTLPEPAVAVVQEDYVDEDDEDDMLDPAPGRRRRLPFWGLFLALLVAVVALPAWVWLQSGNGLGGQRASTAGGASSSFVPLSQRDGRPGATDTPAAGSGGVTAARPGDGGAPTETGPGAPVPSDSSGSPASPASPASSAAPTSPGTGRGTPATTSAAESGGPAGRQAPATATARPGAGAGAESGPGAAEPGVSAQAGEPNAATATGTPAPGGASAAGTGAGSGAGTGTGTGAQPGEGSSVGGRAGAPQPYQSTVTLGGAGSTGPAGAETPAPAGATPAQGQAAAPAKPAKPAAGAPVPVRIDVRPWGQIVIDGVSRGVSPPLKELRLPPGTYAVTIKNTGLPSHRMTLEVKPGVPAVISHVFN</sequence>
<feature type="region of interest" description="Disordered" evidence="1">
    <location>
        <begin position="56"/>
        <end position="75"/>
    </location>
</feature>
<feature type="compositionally biased region" description="Low complexity" evidence="1">
    <location>
        <begin position="340"/>
        <end position="352"/>
    </location>
</feature>
<dbReference type="EMBL" id="NEVM01000005">
    <property type="protein sequence ID" value="OZI32162.1"/>
    <property type="molecule type" value="Genomic_DNA"/>
</dbReference>
<comment type="caution">
    <text evidence="3">The sequence shown here is derived from an EMBL/GenBank/DDBJ whole genome shotgun (WGS) entry which is preliminary data.</text>
</comment>
<feature type="transmembrane region" description="Helical" evidence="2">
    <location>
        <begin position="213"/>
        <end position="233"/>
    </location>
</feature>
<dbReference type="SUPFAM" id="SSF56112">
    <property type="entry name" value="Protein kinase-like (PK-like)"/>
    <property type="match status" value="1"/>
</dbReference>
<dbReference type="InterPro" id="IPR011009">
    <property type="entry name" value="Kinase-like_dom_sf"/>
</dbReference>
<name>A0A261S5B9_9BORD</name>
<feature type="compositionally biased region" description="Low complexity" evidence="1">
    <location>
        <begin position="377"/>
        <end position="393"/>
    </location>
</feature>
<reference evidence="4" key="1">
    <citation type="submission" date="2017-05" db="EMBL/GenBank/DDBJ databases">
        <title>Complete and WGS of Bordetella genogroups.</title>
        <authorList>
            <person name="Spilker T."/>
            <person name="Lipuma J."/>
        </authorList>
    </citation>
    <scope>NUCLEOTIDE SEQUENCE [LARGE SCALE GENOMIC DNA]</scope>
    <source>
        <strain evidence="4">AU16122</strain>
    </source>
</reference>
<protein>
    <recommendedName>
        <fullName evidence="5">Protein kinase domain-containing protein</fullName>
    </recommendedName>
</protein>
<keyword evidence="2" id="KW-0812">Transmembrane</keyword>
<proteinExistence type="predicted"/>
<dbReference type="Proteomes" id="UP000216020">
    <property type="component" value="Unassembled WGS sequence"/>
</dbReference>
<feature type="compositionally biased region" description="Basic and acidic residues" evidence="1">
    <location>
        <begin position="63"/>
        <end position="75"/>
    </location>
</feature>
<gene>
    <name evidence="3" type="ORF">CAL29_30505</name>
</gene>